<dbReference type="InterPro" id="IPR029058">
    <property type="entry name" value="AB_hydrolase_fold"/>
</dbReference>
<sequence>MFGFSSAYSALLVFLTVLLAINASKAEKFTFFTDPKSNKRSPVILIPGDGGNQLEVKLNKPSRVHFFCETKSKDYFNIWLSPLLLLPYVINCWTDNMRLIYNNETRRTTNSPGVDLRVPGFGDTTTMEWLDPHQVDIPYVQRMIYGNYYNDIVNDLTLIGYKRQVDLRGAPYDFRKAPNEMEEYYSKFKNLVEETYYKNNETKVTLICHSMGCPVTTYFLNTLPQEWKDKFIKGLITLNGPFGGAIKAMKTIVSGENLGIFIVKPSDLIIEQRTSVSLSFMLPSRHLWKSDEVIACTKDKNYTTDDYEEFFRDMKYSTGFEMYKDTRSHAEISLQPPGVEVHCFYGSGLPTPDKLDFSDPRDFPYSPKLTFGNGDGTVNARSLEACSSWQGKQKQPVSYKTFEKIEHLLILHHQPVRKFILDYVTTWPIDDSENK</sequence>
<evidence type="ECO:0000313" key="2">
    <source>
        <dbReference type="EMBL" id="GFY59891.1"/>
    </source>
</evidence>
<reference evidence="2" key="1">
    <citation type="submission" date="2020-08" db="EMBL/GenBank/DDBJ databases">
        <title>Multicomponent nature underlies the extraordinary mechanical properties of spider dragline silk.</title>
        <authorList>
            <person name="Kono N."/>
            <person name="Nakamura H."/>
            <person name="Mori M."/>
            <person name="Yoshida Y."/>
            <person name="Ohtoshi R."/>
            <person name="Malay A.D."/>
            <person name="Moran D.A.P."/>
            <person name="Tomita M."/>
            <person name="Numata K."/>
            <person name="Arakawa K."/>
        </authorList>
    </citation>
    <scope>NUCLEOTIDE SEQUENCE</scope>
</reference>
<gene>
    <name evidence="2" type="primary">PLA2G15</name>
    <name evidence="2" type="ORF">TNIN_175881</name>
</gene>
<feature type="signal peptide" evidence="1">
    <location>
        <begin position="1"/>
        <end position="26"/>
    </location>
</feature>
<organism evidence="2 3">
    <name type="scientific">Trichonephila inaurata madagascariensis</name>
    <dbReference type="NCBI Taxonomy" id="2747483"/>
    <lineage>
        <taxon>Eukaryota</taxon>
        <taxon>Metazoa</taxon>
        <taxon>Ecdysozoa</taxon>
        <taxon>Arthropoda</taxon>
        <taxon>Chelicerata</taxon>
        <taxon>Arachnida</taxon>
        <taxon>Araneae</taxon>
        <taxon>Araneomorphae</taxon>
        <taxon>Entelegynae</taxon>
        <taxon>Araneoidea</taxon>
        <taxon>Nephilidae</taxon>
        <taxon>Trichonephila</taxon>
        <taxon>Trichonephila inaurata</taxon>
    </lineage>
</organism>
<dbReference type="OrthoDB" id="190846at2759"/>
<dbReference type="PANTHER" id="PTHR11440">
    <property type="entry name" value="LECITHIN-CHOLESTEROL ACYLTRANSFERASE-RELATED"/>
    <property type="match status" value="1"/>
</dbReference>
<evidence type="ECO:0000256" key="1">
    <source>
        <dbReference type="SAM" id="SignalP"/>
    </source>
</evidence>
<feature type="chain" id="PRO_5036443989" evidence="1">
    <location>
        <begin position="27"/>
        <end position="435"/>
    </location>
</feature>
<accession>A0A8X6XYV0</accession>
<dbReference type="GO" id="GO:0006629">
    <property type="term" value="P:lipid metabolic process"/>
    <property type="evidence" value="ECO:0007669"/>
    <property type="project" value="InterPro"/>
</dbReference>
<proteinExistence type="predicted"/>
<dbReference type="GO" id="GO:0008374">
    <property type="term" value="F:O-acyltransferase activity"/>
    <property type="evidence" value="ECO:0007669"/>
    <property type="project" value="InterPro"/>
</dbReference>
<dbReference type="Pfam" id="PF02450">
    <property type="entry name" value="LCAT"/>
    <property type="match status" value="1"/>
</dbReference>
<dbReference type="SUPFAM" id="SSF53474">
    <property type="entry name" value="alpha/beta-Hydrolases"/>
    <property type="match status" value="1"/>
</dbReference>
<dbReference type="AlphaFoldDB" id="A0A8X6XYV0"/>
<keyword evidence="1" id="KW-0732">Signal</keyword>
<name>A0A8X6XYV0_9ARAC</name>
<evidence type="ECO:0000313" key="3">
    <source>
        <dbReference type="Proteomes" id="UP000886998"/>
    </source>
</evidence>
<dbReference type="InterPro" id="IPR003386">
    <property type="entry name" value="LACT/PDAT_acylTrfase"/>
</dbReference>
<dbReference type="EMBL" id="BMAV01012872">
    <property type="protein sequence ID" value="GFY59891.1"/>
    <property type="molecule type" value="Genomic_DNA"/>
</dbReference>
<protein>
    <submittedName>
        <fullName evidence="2">Phospholipase A2 group XV</fullName>
    </submittedName>
</protein>
<dbReference type="Gene3D" id="3.40.50.1820">
    <property type="entry name" value="alpha/beta hydrolase"/>
    <property type="match status" value="2"/>
</dbReference>
<dbReference type="Proteomes" id="UP000886998">
    <property type="component" value="Unassembled WGS sequence"/>
</dbReference>
<comment type="caution">
    <text evidence="2">The sequence shown here is derived from an EMBL/GenBank/DDBJ whole genome shotgun (WGS) entry which is preliminary data.</text>
</comment>
<keyword evidence="3" id="KW-1185">Reference proteome</keyword>